<feature type="transmembrane region" description="Helical" evidence="14">
    <location>
        <begin position="101"/>
        <end position="122"/>
    </location>
</feature>
<dbReference type="OrthoDB" id="6021021at2759"/>
<evidence type="ECO:0000256" key="3">
    <source>
        <dbReference type="ARBA" id="ARBA00022448"/>
    </source>
</evidence>
<keyword evidence="6 14" id="KW-1133">Transmembrane helix</keyword>
<evidence type="ECO:0000256" key="6">
    <source>
        <dbReference type="ARBA" id="ARBA00022989"/>
    </source>
</evidence>
<dbReference type="EMBL" id="JARK01001351">
    <property type="protein sequence ID" value="EYC23642.1"/>
    <property type="molecule type" value="Genomic_DNA"/>
</dbReference>
<evidence type="ECO:0000256" key="5">
    <source>
        <dbReference type="ARBA" id="ARBA00022692"/>
    </source>
</evidence>
<comment type="subcellular location">
    <subcellularLocation>
        <location evidence="1">Membrane</location>
        <topology evidence="1">Multi-pass membrane protein</topology>
    </subcellularLocation>
</comment>
<evidence type="ECO:0000256" key="2">
    <source>
        <dbReference type="ARBA" id="ARBA00007193"/>
    </source>
</evidence>
<comment type="similarity">
    <text evidence="2 13">Belongs to the amiloride-sensitive sodium channel (TC 1.A.6) family.</text>
</comment>
<keyword evidence="16" id="KW-1185">Reference proteome</keyword>
<keyword evidence="4 13" id="KW-0894">Sodium channel</keyword>
<evidence type="ECO:0000256" key="9">
    <source>
        <dbReference type="ARBA" id="ARBA00023136"/>
    </source>
</evidence>
<keyword evidence="8 13" id="KW-0406">Ion transport</keyword>
<evidence type="ECO:0000313" key="16">
    <source>
        <dbReference type="Proteomes" id="UP000024635"/>
    </source>
</evidence>
<evidence type="ECO:0000256" key="10">
    <source>
        <dbReference type="ARBA" id="ARBA00023180"/>
    </source>
</evidence>
<accession>A0A016V9G4</accession>
<evidence type="ECO:0000256" key="11">
    <source>
        <dbReference type="ARBA" id="ARBA00023201"/>
    </source>
</evidence>
<evidence type="ECO:0000256" key="1">
    <source>
        <dbReference type="ARBA" id="ARBA00004141"/>
    </source>
</evidence>
<evidence type="ECO:0000313" key="15">
    <source>
        <dbReference type="EMBL" id="EYC23642.1"/>
    </source>
</evidence>
<dbReference type="InterPro" id="IPR001873">
    <property type="entry name" value="ENaC"/>
</dbReference>
<keyword evidence="9 14" id="KW-0472">Membrane</keyword>
<sequence length="146" mass="16393">MPPTSKTITSRIARSIVSVRAIIGREGNKTDENSAQFCFRAGRSHCCPYIPLWESSLVTMSHSKFNAVSRTPWSAVRRFLNNTTAHGLPRIPHARNQGGKFFWISVWFSFFTVFLVQALILVSKYCDRHPATVVTVSLSSFDSPSL</sequence>
<evidence type="ECO:0000256" key="7">
    <source>
        <dbReference type="ARBA" id="ARBA00023053"/>
    </source>
</evidence>
<dbReference type="Proteomes" id="UP000024635">
    <property type="component" value="Unassembled WGS sequence"/>
</dbReference>
<keyword evidence="12 13" id="KW-0407">Ion channel</keyword>
<keyword evidence="3 13" id="KW-0813">Transport</keyword>
<dbReference type="GO" id="GO:0016020">
    <property type="term" value="C:membrane"/>
    <property type="evidence" value="ECO:0007669"/>
    <property type="project" value="UniProtKB-SubCell"/>
</dbReference>
<keyword evidence="7" id="KW-0915">Sodium</keyword>
<dbReference type="Pfam" id="PF00858">
    <property type="entry name" value="ASC"/>
    <property type="match status" value="1"/>
</dbReference>
<evidence type="ECO:0000256" key="12">
    <source>
        <dbReference type="ARBA" id="ARBA00023303"/>
    </source>
</evidence>
<dbReference type="GO" id="GO:0005272">
    <property type="term" value="F:sodium channel activity"/>
    <property type="evidence" value="ECO:0007669"/>
    <property type="project" value="UniProtKB-KW"/>
</dbReference>
<keyword evidence="10" id="KW-0325">Glycoprotein</keyword>
<gene>
    <name evidence="15" type="primary">Acey_s0015.g2758</name>
    <name evidence="15" type="ORF">Y032_0015g2758</name>
</gene>
<keyword evidence="11 13" id="KW-0739">Sodium transport</keyword>
<protein>
    <submittedName>
        <fullName evidence="15">Uncharacterized protein</fullName>
    </submittedName>
</protein>
<evidence type="ECO:0000256" key="4">
    <source>
        <dbReference type="ARBA" id="ARBA00022461"/>
    </source>
</evidence>
<evidence type="ECO:0000256" key="13">
    <source>
        <dbReference type="RuleBase" id="RU000679"/>
    </source>
</evidence>
<evidence type="ECO:0000256" key="8">
    <source>
        <dbReference type="ARBA" id="ARBA00023065"/>
    </source>
</evidence>
<keyword evidence="5 13" id="KW-0812">Transmembrane</keyword>
<reference evidence="16" key="1">
    <citation type="journal article" date="2015" name="Nat. Genet.">
        <title>The genome and transcriptome of the zoonotic hookworm Ancylostoma ceylanicum identify infection-specific gene families.</title>
        <authorList>
            <person name="Schwarz E.M."/>
            <person name="Hu Y."/>
            <person name="Antoshechkin I."/>
            <person name="Miller M.M."/>
            <person name="Sternberg P.W."/>
            <person name="Aroian R.V."/>
        </authorList>
    </citation>
    <scope>NUCLEOTIDE SEQUENCE</scope>
    <source>
        <strain evidence="16">HY135</strain>
    </source>
</reference>
<organism evidence="15 16">
    <name type="scientific">Ancylostoma ceylanicum</name>
    <dbReference type="NCBI Taxonomy" id="53326"/>
    <lineage>
        <taxon>Eukaryota</taxon>
        <taxon>Metazoa</taxon>
        <taxon>Ecdysozoa</taxon>
        <taxon>Nematoda</taxon>
        <taxon>Chromadorea</taxon>
        <taxon>Rhabditida</taxon>
        <taxon>Rhabditina</taxon>
        <taxon>Rhabditomorpha</taxon>
        <taxon>Strongyloidea</taxon>
        <taxon>Ancylostomatidae</taxon>
        <taxon>Ancylostomatinae</taxon>
        <taxon>Ancylostoma</taxon>
    </lineage>
</organism>
<proteinExistence type="inferred from homology"/>
<name>A0A016V9G4_9BILA</name>
<comment type="caution">
    <text evidence="15">The sequence shown here is derived from an EMBL/GenBank/DDBJ whole genome shotgun (WGS) entry which is preliminary data.</text>
</comment>
<dbReference type="AlphaFoldDB" id="A0A016V9G4"/>
<evidence type="ECO:0000256" key="14">
    <source>
        <dbReference type="SAM" id="Phobius"/>
    </source>
</evidence>